<dbReference type="PANTHER" id="PTHR45138:SF9">
    <property type="entry name" value="DIGUANYLATE CYCLASE DGCM-RELATED"/>
    <property type="match status" value="1"/>
</dbReference>
<proteinExistence type="predicted"/>
<dbReference type="AlphaFoldDB" id="A0A4Q9H400"/>
<organism evidence="5 6">
    <name type="scientific">Aquabacterium lacunae</name>
    <dbReference type="NCBI Taxonomy" id="2528630"/>
    <lineage>
        <taxon>Bacteria</taxon>
        <taxon>Pseudomonadati</taxon>
        <taxon>Pseudomonadota</taxon>
        <taxon>Betaproteobacteria</taxon>
        <taxon>Burkholderiales</taxon>
        <taxon>Aquabacterium</taxon>
    </lineage>
</organism>
<reference evidence="5 6" key="1">
    <citation type="submission" date="2019-02" db="EMBL/GenBank/DDBJ databases">
        <title>Aquabacterium sp. strain KMB7.</title>
        <authorList>
            <person name="Chen W.-M."/>
        </authorList>
    </citation>
    <scope>NUCLEOTIDE SEQUENCE [LARGE SCALE GENOMIC DNA]</scope>
    <source>
        <strain evidence="5 6">KMB7</strain>
    </source>
</reference>
<evidence type="ECO:0000313" key="6">
    <source>
        <dbReference type="Proteomes" id="UP000292120"/>
    </source>
</evidence>
<protein>
    <recommendedName>
        <fullName evidence="1">diguanylate cyclase</fullName>
        <ecNumber evidence="1">2.7.7.65</ecNumber>
    </recommendedName>
</protein>
<dbReference type="EMBL" id="SIXI01000001">
    <property type="protein sequence ID" value="TBO34331.1"/>
    <property type="molecule type" value="Genomic_DNA"/>
</dbReference>
<dbReference type="PANTHER" id="PTHR45138">
    <property type="entry name" value="REGULATORY COMPONENTS OF SENSORY TRANSDUCTION SYSTEM"/>
    <property type="match status" value="1"/>
</dbReference>
<keyword evidence="3" id="KW-0472">Membrane</keyword>
<dbReference type="Gene3D" id="3.30.70.270">
    <property type="match status" value="1"/>
</dbReference>
<dbReference type="SMART" id="SM00267">
    <property type="entry name" value="GGDEF"/>
    <property type="match status" value="1"/>
</dbReference>
<dbReference type="InterPro" id="IPR050469">
    <property type="entry name" value="Diguanylate_Cyclase"/>
</dbReference>
<keyword evidence="6" id="KW-1185">Reference proteome</keyword>
<evidence type="ECO:0000256" key="1">
    <source>
        <dbReference type="ARBA" id="ARBA00012528"/>
    </source>
</evidence>
<dbReference type="InterPro" id="IPR000160">
    <property type="entry name" value="GGDEF_dom"/>
</dbReference>
<dbReference type="PROSITE" id="PS50887">
    <property type="entry name" value="GGDEF"/>
    <property type="match status" value="1"/>
</dbReference>
<dbReference type="GO" id="GO:1902201">
    <property type="term" value="P:negative regulation of bacterial-type flagellum-dependent cell motility"/>
    <property type="evidence" value="ECO:0007669"/>
    <property type="project" value="TreeGrafter"/>
</dbReference>
<dbReference type="Pfam" id="PF00990">
    <property type="entry name" value="GGDEF"/>
    <property type="match status" value="1"/>
</dbReference>
<feature type="transmembrane region" description="Helical" evidence="3">
    <location>
        <begin position="139"/>
        <end position="159"/>
    </location>
</feature>
<dbReference type="EC" id="2.7.7.65" evidence="1"/>
<dbReference type="Proteomes" id="UP000292120">
    <property type="component" value="Unassembled WGS sequence"/>
</dbReference>
<evidence type="ECO:0000259" key="4">
    <source>
        <dbReference type="PROSITE" id="PS50887"/>
    </source>
</evidence>
<feature type="transmembrane region" description="Helical" evidence="3">
    <location>
        <begin position="62"/>
        <end position="85"/>
    </location>
</feature>
<dbReference type="GO" id="GO:0005886">
    <property type="term" value="C:plasma membrane"/>
    <property type="evidence" value="ECO:0007669"/>
    <property type="project" value="TreeGrafter"/>
</dbReference>
<keyword evidence="3" id="KW-0812">Transmembrane</keyword>
<dbReference type="InterPro" id="IPR043128">
    <property type="entry name" value="Rev_trsase/Diguanyl_cyclase"/>
</dbReference>
<dbReference type="GO" id="GO:0052621">
    <property type="term" value="F:diguanylate cyclase activity"/>
    <property type="evidence" value="ECO:0007669"/>
    <property type="project" value="UniProtKB-EC"/>
</dbReference>
<keyword evidence="3" id="KW-1133">Transmembrane helix</keyword>
<sequence>MRRLTVVTLVGLASIILFAGVMLVDWLMTPSVFLEGMFVRLVAFPVALLPGIWLLHRWPVHWFIEWGVALAGLYALALSGLLIWLDSGHMAFIRTVEVNLVVIFTCALARFFPACLMAAGAMGVHLALMSTVPDPTGVMATPITLLLCATLIFTLYASYKLERDERMAFLLGLRERALDHALEQEHDRMAGLATTDALTGAANRRSFEQYLHDSTERARQQVQPLTLVMVDIDHFKKYNDHYGHQAGDECLRQVCRAMNDCLRRPLDMVARLGGEEFAVVLPEMEGADALAAAERLRRAVASLALPHARSLTSDIVSISVGLASTHGRDGLDAGSLLARADAALYAAKELGRNRVVQADALPSTPVADQGIAPSGALGAVS</sequence>
<name>A0A4Q9H400_9BURK</name>
<dbReference type="FunFam" id="3.30.70.270:FF:000001">
    <property type="entry name" value="Diguanylate cyclase domain protein"/>
    <property type="match status" value="1"/>
</dbReference>
<accession>A0A4Q9H400</accession>
<gene>
    <name evidence="5" type="ORF">EYS42_02615</name>
</gene>
<feature type="transmembrane region" description="Helical" evidence="3">
    <location>
        <begin position="6"/>
        <end position="26"/>
    </location>
</feature>
<dbReference type="CDD" id="cd01949">
    <property type="entry name" value="GGDEF"/>
    <property type="match status" value="1"/>
</dbReference>
<evidence type="ECO:0000256" key="2">
    <source>
        <dbReference type="ARBA" id="ARBA00034247"/>
    </source>
</evidence>
<dbReference type="SUPFAM" id="SSF55073">
    <property type="entry name" value="Nucleotide cyclase"/>
    <property type="match status" value="1"/>
</dbReference>
<dbReference type="NCBIfam" id="TIGR00254">
    <property type="entry name" value="GGDEF"/>
    <property type="match status" value="1"/>
</dbReference>
<comment type="caution">
    <text evidence="5">The sequence shown here is derived from an EMBL/GenBank/DDBJ whole genome shotgun (WGS) entry which is preliminary data.</text>
</comment>
<feature type="transmembrane region" description="Helical" evidence="3">
    <location>
        <begin position="97"/>
        <end position="119"/>
    </location>
</feature>
<dbReference type="GO" id="GO:0043709">
    <property type="term" value="P:cell adhesion involved in single-species biofilm formation"/>
    <property type="evidence" value="ECO:0007669"/>
    <property type="project" value="TreeGrafter"/>
</dbReference>
<evidence type="ECO:0000313" key="5">
    <source>
        <dbReference type="EMBL" id="TBO34331.1"/>
    </source>
</evidence>
<evidence type="ECO:0000256" key="3">
    <source>
        <dbReference type="SAM" id="Phobius"/>
    </source>
</evidence>
<feature type="domain" description="GGDEF" evidence="4">
    <location>
        <begin position="223"/>
        <end position="360"/>
    </location>
</feature>
<comment type="catalytic activity">
    <reaction evidence="2">
        <text>2 GTP = 3',3'-c-di-GMP + 2 diphosphate</text>
        <dbReference type="Rhea" id="RHEA:24898"/>
        <dbReference type="ChEBI" id="CHEBI:33019"/>
        <dbReference type="ChEBI" id="CHEBI:37565"/>
        <dbReference type="ChEBI" id="CHEBI:58805"/>
        <dbReference type="EC" id="2.7.7.65"/>
    </reaction>
</comment>
<dbReference type="InterPro" id="IPR029787">
    <property type="entry name" value="Nucleotide_cyclase"/>
</dbReference>